<gene>
    <name evidence="3" type="ORF">GCM10010995_09510</name>
</gene>
<feature type="domain" description="Fe2OG dioxygenase" evidence="2">
    <location>
        <begin position="110"/>
        <end position="207"/>
    </location>
</feature>
<evidence type="ECO:0000313" key="4">
    <source>
        <dbReference type="Proteomes" id="UP000636949"/>
    </source>
</evidence>
<reference evidence="3" key="1">
    <citation type="journal article" date="2014" name="Int. J. Syst. Evol. Microbiol.">
        <title>Complete genome sequence of Corynebacterium casei LMG S-19264T (=DSM 44701T), isolated from a smear-ripened cheese.</title>
        <authorList>
            <consortium name="US DOE Joint Genome Institute (JGI-PGF)"/>
            <person name="Walter F."/>
            <person name="Albersmeier A."/>
            <person name="Kalinowski J."/>
            <person name="Ruckert C."/>
        </authorList>
    </citation>
    <scope>NUCLEOTIDE SEQUENCE</scope>
    <source>
        <strain evidence="3">CGMCC 1.15758</strain>
    </source>
</reference>
<dbReference type="AlphaFoldDB" id="A0A8J3E8J2"/>
<evidence type="ECO:0000259" key="2">
    <source>
        <dbReference type="PROSITE" id="PS51471"/>
    </source>
</evidence>
<reference evidence="3" key="2">
    <citation type="submission" date="2020-09" db="EMBL/GenBank/DDBJ databases">
        <authorList>
            <person name="Sun Q."/>
            <person name="Zhou Y."/>
        </authorList>
    </citation>
    <scope>NUCLEOTIDE SEQUENCE</scope>
    <source>
        <strain evidence="3">CGMCC 1.15758</strain>
    </source>
</reference>
<dbReference type="Pfam" id="PF13640">
    <property type="entry name" value="2OG-FeII_Oxy_3"/>
    <property type="match status" value="1"/>
</dbReference>
<dbReference type="PANTHER" id="PTHR33099:SF7">
    <property type="entry name" value="MYND-TYPE DOMAIN-CONTAINING PROTEIN"/>
    <property type="match status" value="1"/>
</dbReference>
<dbReference type="Gene3D" id="2.60.120.620">
    <property type="entry name" value="q2cbj1_9rhob like domain"/>
    <property type="match status" value="1"/>
</dbReference>
<evidence type="ECO:0000313" key="3">
    <source>
        <dbReference type="EMBL" id="GGF94355.1"/>
    </source>
</evidence>
<dbReference type="InterPro" id="IPR005123">
    <property type="entry name" value="Oxoglu/Fe-dep_dioxygenase_dom"/>
</dbReference>
<dbReference type="PROSITE" id="PS51471">
    <property type="entry name" value="FE2OG_OXY"/>
    <property type="match status" value="1"/>
</dbReference>
<organism evidence="3 4">
    <name type="scientific">Cysteiniphilum litorale</name>
    <dbReference type="NCBI Taxonomy" id="2056700"/>
    <lineage>
        <taxon>Bacteria</taxon>
        <taxon>Pseudomonadati</taxon>
        <taxon>Pseudomonadota</taxon>
        <taxon>Gammaproteobacteria</taxon>
        <taxon>Thiotrichales</taxon>
        <taxon>Fastidiosibacteraceae</taxon>
        <taxon>Cysteiniphilum</taxon>
    </lineage>
</organism>
<dbReference type="EMBL" id="BMJS01000007">
    <property type="protein sequence ID" value="GGF94355.1"/>
    <property type="molecule type" value="Genomic_DNA"/>
</dbReference>
<dbReference type="OrthoDB" id="9782970at2"/>
<dbReference type="RefSeq" id="WP_157968194.1">
    <property type="nucleotide sequence ID" value="NZ_BMJS01000007.1"/>
</dbReference>
<evidence type="ECO:0000256" key="1">
    <source>
        <dbReference type="SAM" id="Coils"/>
    </source>
</evidence>
<protein>
    <recommendedName>
        <fullName evidence="2">Fe2OG dioxygenase domain-containing protein</fullName>
    </recommendedName>
</protein>
<dbReference type="InterPro" id="IPR044862">
    <property type="entry name" value="Pro_4_hyd_alph_FE2OG_OXY"/>
</dbReference>
<feature type="coiled-coil region" evidence="1">
    <location>
        <begin position="559"/>
        <end position="586"/>
    </location>
</feature>
<sequence length="773" mass="90287">MNEIQAALEALEPKGNFYAQRTISGSYLQVNVNKIGRLVYPLTAEIIQSLIALAEPAKYGLKEQTILDESVRKVWEIKPTKFKILKMGWRKGFEPLLDRIKRDLGLPDETGLSVDLHNMLVYEPGCFFKPHQDSEKVDNMVATMVVVLPTKHSGGELVVEHNGRSYTFDSAKESKLVQAFSFYADCRHEVKSLKSGYRVVLTFNLILENYKGQMNSLTERDFDKRIDQAIAHYFSTRDWLPSWRRNEDKPLKFVYLLDHEYTESGLSWQHLKNTDRMRVEALLKASDKHQLDAYLTLVDSHETWDCYDDNDDFYSSKYYDDEEEDEESEEANYILNDIIDSETTIEYWLDRQGNHRNFNTCYVEDCYVHATVSGEDFTPYDSEYEGFMGNYGNTMDRWYKRAAIVMWQKKDAAAILFGIDPLSYINALYQPMRDGIAIDKLEIDLHAQIDALESVWSAYIKKVETPEQYGEMFQFVSYIADKTRAKKILENFDIKLIAVDYTKDWHDLSGKYSAEWLIEVFSRLIEKERLWDGFNDFPKLIKAFHQISIDKEVLRFLFSMQLQRKVERLQIQLERKRERIDAKSIKLRHDLVSELVNVALNLEDRVLHDKVIDVILSRKLYLDSLLLVDVIERYFPLSKEMRVQYDIDRIISFVRLALEEEKNLGVRDENDWYITFEKSCECELCDELGGFLHDKNAQSKTWPIGESKRQHVSSMVYDLAVPVKIETLRQGSPHKLVLTKDDELYAISLKRHQKISGALAQLCLDFNIKEGAV</sequence>
<proteinExistence type="predicted"/>
<keyword evidence="1" id="KW-0175">Coiled coil</keyword>
<dbReference type="Proteomes" id="UP000636949">
    <property type="component" value="Unassembled WGS sequence"/>
</dbReference>
<comment type="caution">
    <text evidence="3">The sequence shown here is derived from an EMBL/GenBank/DDBJ whole genome shotgun (WGS) entry which is preliminary data.</text>
</comment>
<keyword evidence="4" id="KW-1185">Reference proteome</keyword>
<name>A0A8J3E8J2_9GAMM</name>
<dbReference type="PANTHER" id="PTHR33099">
    <property type="entry name" value="FE2OG DIOXYGENASE DOMAIN-CONTAINING PROTEIN"/>
    <property type="match status" value="1"/>
</dbReference>
<accession>A0A8J3E8J2</accession>